<keyword evidence="1" id="KW-1133">Transmembrane helix</keyword>
<organism evidence="2 3">
    <name type="scientific">Pyronema omphalodes (strain CBS 100304)</name>
    <name type="common">Pyronema confluens</name>
    <dbReference type="NCBI Taxonomy" id="1076935"/>
    <lineage>
        <taxon>Eukaryota</taxon>
        <taxon>Fungi</taxon>
        <taxon>Dikarya</taxon>
        <taxon>Ascomycota</taxon>
        <taxon>Pezizomycotina</taxon>
        <taxon>Pezizomycetes</taxon>
        <taxon>Pezizales</taxon>
        <taxon>Pyronemataceae</taxon>
        <taxon>Pyronema</taxon>
    </lineage>
</organism>
<gene>
    <name evidence="2" type="ORF">PCON_13699</name>
</gene>
<proteinExistence type="predicted"/>
<evidence type="ECO:0000313" key="2">
    <source>
        <dbReference type="EMBL" id="CCX32848.1"/>
    </source>
</evidence>
<keyword evidence="3" id="KW-1185">Reference proteome</keyword>
<keyword evidence="1" id="KW-0812">Transmembrane</keyword>
<keyword evidence="1" id="KW-0472">Membrane</keyword>
<dbReference type="Proteomes" id="UP000018144">
    <property type="component" value="Unassembled WGS sequence"/>
</dbReference>
<reference evidence="2 3" key="1">
    <citation type="journal article" date="2013" name="PLoS Genet.">
        <title>The genome and development-dependent transcriptomes of Pyronema confluens: a window into fungal evolution.</title>
        <authorList>
            <person name="Traeger S."/>
            <person name="Altegoer F."/>
            <person name="Freitag M."/>
            <person name="Gabaldon T."/>
            <person name="Kempken F."/>
            <person name="Kumar A."/>
            <person name="Marcet-Houben M."/>
            <person name="Poggeler S."/>
            <person name="Stajich J.E."/>
            <person name="Nowrousian M."/>
        </authorList>
    </citation>
    <scope>NUCLEOTIDE SEQUENCE [LARGE SCALE GENOMIC DNA]</scope>
    <source>
        <strain evidence="3">CBS 100304</strain>
        <tissue evidence="2">Vegetative mycelium</tissue>
    </source>
</reference>
<dbReference type="AlphaFoldDB" id="U4LLQ6"/>
<accession>U4LLQ6</accession>
<name>U4LLQ6_PYROM</name>
<evidence type="ECO:0000313" key="3">
    <source>
        <dbReference type="Proteomes" id="UP000018144"/>
    </source>
</evidence>
<feature type="transmembrane region" description="Helical" evidence="1">
    <location>
        <begin position="12"/>
        <end position="33"/>
    </location>
</feature>
<dbReference type="OrthoDB" id="10464722at2759"/>
<sequence length="133" mass="15164">MTTLSLNTMHIHAYNFALLVRLVLLIIGLVLLFENPRIVVYYIIPAAAALCALPKAWMWWKRQAGVTSVDPTELNLLINKNEALMERCSLLTLEIAYLRSENAKLAEINEIMEEGIFGAKSRGTKRRVRDFDM</sequence>
<feature type="transmembrane region" description="Helical" evidence="1">
    <location>
        <begin position="39"/>
        <end position="60"/>
    </location>
</feature>
<dbReference type="EMBL" id="HF935907">
    <property type="protein sequence ID" value="CCX32848.1"/>
    <property type="molecule type" value="Genomic_DNA"/>
</dbReference>
<protein>
    <submittedName>
        <fullName evidence="2">Uncharacterized protein</fullName>
    </submittedName>
</protein>
<evidence type="ECO:0000256" key="1">
    <source>
        <dbReference type="SAM" id="Phobius"/>
    </source>
</evidence>